<dbReference type="EMBL" id="ML994643">
    <property type="protein sequence ID" value="KAF2183272.1"/>
    <property type="molecule type" value="Genomic_DNA"/>
</dbReference>
<sequence>MFLSTLTHGLAPRLIPAPSHKNSDTNIDSINEAEDVGIRHDAIGPSKNIATTGLETKDDRGPLDFSLTNVGQVNGSKKSDQQKGAQNSGSYSREFDIWPPRSIEQKYEAMPDIPQTVRGNWGIGPNAQLLGYTFSRETPMQRRHSQNINLNEGRFDTLSRAEASVS</sequence>
<organism evidence="2 3">
    <name type="scientific">Zopfia rhizophila CBS 207.26</name>
    <dbReference type="NCBI Taxonomy" id="1314779"/>
    <lineage>
        <taxon>Eukaryota</taxon>
        <taxon>Fungi</taxon>
        <taxon>Dikarya</taxon>
        <taxon>Ascomycota</taxon>
        <taxon>Pezizomycotina</taxon>
        <taxon>Dothideomycetes</taxon>
        <taxon>Dothideomycetes incertae sedis</taxon>
        <taxon>Zopfiaceae</taxon>
        <taxon>Zopfia</taxon>
    </lineage>
</organism>
<evidence type="ECO:0000313" key="2">
    <source>
        <dbReference type="EMBL" id="KAF2183272.1"/>
    </source>
</evidence>
<accession>A0A6A6DY27</accession>
<feature type="compositionally biased region" description="Polar residues" evidence="1">
    <location>
        <begin position="66"/>
        <end position="91"/>
    </location>
</feature>
<name>A0A6A6DY27_9PEZI</name>
<gene>
    <name evidence="2" type="ORF">K469DRAFT_690050</name>
</gene>
<dbReference type="AlphaFoldDB" id="A0A6A6DY27"/>
<reference evidence="2" key="1">
    <citation type="journal article" date="2020" name="Stud. Mycol.">
        <title>101 Dothideomycetes genomes: a test case for predicting lifestyles and emergence of pathogens.</title>
        <authorList>
            <person name="Haridas S."/>
            <person name="Albert R."/>
            <person name="Binder M."/>
            <person name="Bloem J."/>
            <person name="Labutti K."/>
            <person name="Salamov A."/>
            <person name="Andreopoulos B."/>
            <person name="Baker S."/>
            <person name="Barry K."/>
            <person name="Bills G."/>
            <person name="Bluhm B."/>
            <person name="Cannon C."/>
            <person name="Castanera R."/>
            <person name="Culley D."/>
            <person name="Daum C."/>
            <person name="Ezra D."/>
            <person name="Gonzalez J."/>
            <person name="Henrissat B."/>
            <person name="Kuo A."/>
            <person name="Liang C."/>
            <person name="Lipzen A."/>
            <person name="Lutzoni F."/>
            <person name="Magnuson J."/>
            <person name="Mondo S."/>
            <person name="Nolan M."/>
            <person name="Ohm R."/>
            <person name="Pangilinan J."/>
            <person name="Park H.-J."/>
            <person name="Ramirez L."/>
            <person name="Alfaro M."/>
            <person name="Sun H."/>
            <person name="Tritt A."/>
            <person name="Yoshinaga Y."/>
            <person name="Zwiers L.-H."/>
            <person name="Turgeon B."/>
            <person name="Goodwin S."/>
            <person name="Spatafora J."/>
            <person name="Crous P."/>
            <person name="Grigoriev I."/>
        </authorList>
    </citation>
    <scope>NUCLEOTIDE SEQUENCE</scope>
    <source>
        <strain evidence="2">CBS 207.26</strain>
    </source>
</reference>
<protein>
    <submittedName>
        <fullName evidence="2">Uncharacterized protein</fullName>
    </submittedName>
</protein>
<keyword evidence="3" id="KW-1185">Reference proteome</keyword>
<dbReference type="Proteomes" id="UP000800200">
    <property type="component" value="Unassembled WGS sequence"/>
</dbReference>
<proteinExistence type="predicted"/>
<feature type="region of interest" description="Disordered" evidence="1">
    <location>
        <begin position="43"/>
        <end position="97"/>
    </location>
</feature>
<evidence type="ECO:0000313" key="3">
    <source>
        <dbReference type="Proteomes" id="UP000800200"/>
    </source>
</evidence>
<evidence type="ECO:0000256" key="1">
    <source>
        <dbReference type="SAM" id="MobiDB-lite"/>
    </source>
</evidence>